<accession>A0A9Q1GHC7</accession>
<evidence type="ECO:0000256" key="1">
    <source>
        <dbReference type="SAM" id="MobiDB-lite"/>
    </source>
</evidence>
<feature type="compositionally biased region" description="Basic and acidic residues" evidence="1">
    <location>
        <begin position="79"/>
        <end position="88"/>
    </location>
</feature>
<evidence type="ECO:0000313" key="2">
    <source>
        <dbReference type="EMBL" id="KAJ8420610.1"/>
    </source>
</evidence>
<dbReference type="PANTHER" id="PTHR34835">
    <property type="entry name" value="OS07G0283600 PROTEIN-RELATED"/>
    <property type="match status" value="1"/>
</dbReference>
<dbReference type="Proteomes" id="UP001153076">
    <property type="component" value="Unassembled WGS sequence"/>
</dbReference>
<feature type="compositionally biased region" description="Basic and acidic residues" evidence="1">
    <location>
        <begin position="96"/>
        <end position="128"/>
    </location>
</feature>
<organism evidence="2 3">
    <name type="scientific">Carnegiea gigantea</name>
    <dbReference type="NCBI Taxonomy" id="171969"/>
    <lineage>
        <taxon>Eukaryota</taxon>
        <taxon>Viridiplantae</taxon>
        <taxon>Streptophyta</taxon>
        <taxon>Embryophyta</taxon>
        <taxon>Tracheophyta</taxon>
        <taxon>Spermatophyta</taxon>
        <taxon>Magnoliopsida</taxon>
        <taxon>eudicotyledons</taxon>
        <taxon>Gunneridae</taxon>
        <taxon>Pentapetalae</taxon>
        <taxon>Caryophyllales</taxon>
        <taxon>Cactineae</taxon>
        <taxon>Cactaceae</taxon>
        <taxon>Cactoideae</taxon>
        <taxon>Echinocereeae</taxon>
        <taxon>Carnegiea</taxon>
    </lineage>
</organism>
<feature type="region of interest" description="Disordered" evidence="1">
    <location>
        <begin position="1"/>
        <end position="138"/>
    </location>
</feature>
<name>A0A9Q1GHC7_9CARY</name>
<comment type="caution">
    <text evidence="2">The sequence shown here is derived from an EMBL/GenBank/DDBJ whole genome shotgun (WGS) entry which is preliminary data.</text>
</comment>
<proteinExistence type="predicted"/>
<evidence type="ECO:0000313" key="3">
    <source>
        <dbReference type="Proteomes" id="UP001153076"/>
    </source>
</evidence>
<keyword evidence="3" id="KW-1185">Reference proteome</keyword>
<dbReference type="AlphaFoldDB" id="A0A9Q1GHC7"/>
<feature type="compositionally biased region" description="Low complexity" evidence="1">
    <location>
        <begin position="9"/>
        <end position="24"/>
    </location>
</feature>
<dbReference type="EMBL" id="JAKOGI010003302">
    <property type="protein sequence ID" value="KAJ8420610.1"/>
    <property type="molecule type" value="Genomic_DNA"/>
</dbReference>
<protein>
    <submittedName>
        <fullName evidence="2">Uncharacterized protein</fullName>
    </submittedName>
</protein>
<sequence length="549" mass="61729">MKKDDSIPSYSLGLGLSQSDSQSLVPHTTSMPDPSTAGVNYEPIIKKPAEKKPKECDGPSSKKGEATGSKVPSPCNAKEPTEHSKEALSLEAEQATDSRKPKLTKEVVPKKHDEKHLGIARTSDKLEEAGPSNALKKRQPENLPLAYCSLKVEDVDDSEPLFDSCSDKEATRAPMLTLKPGEQLEMNVINIWSSILNDRERKRDLHSKQILHIMRSKCIHHEDEYTFILINGGIAECSSDRSSQINEICFLLEGWLEANLKESSSFVLPNEQRFMITAFDAYVTLDVPIGGREIIESSKSSTDEEYNEVHAAWLKKWKIEHAALELTRMPEFILAKKDGGECFKGNFIIYLVNCFFSRPKNRYCSKSILKYIKDVNQIASLDWCKFVEELALKSEQGPSEKRAYQKAFIMRMSMRSFLSLLNEAQAEAARSMGFASFLKVNVKQIPGKFSKWLVESFDPYAACFRLLDGQKFSVTAFDLYATLGVPLGGQKQSKSPSLRWTKSMLRCMPRGSANGNSRRVPQNSLECRSSFWLKKIGARALRGTSSYTW</sequence>
<reference evidence="2" key="1">
    <citation type="submission" date="2022-04" db="EMBL/GenBank/DDBJ databases">
        <title>Carnegiea gigantea Genome sequencing and assembly v2.</title>
        <authorList>
            <person name="Copetti D."/>
            <person name="Sanderson M.J."/>
            <person name="Burquez A."/>
            <person name="Wojciechowski M.F."/>
        </authorList>
    </citation>
    <scope>NUCLEOTIDE SEQUENCE</scope>
    <source>
        <strain evidence="2">SGP5-SGP5p</strain>
        <tissue evidence="2">Aerial part</tissue>
    </source>
</reference>
<gene>
    <name evidence="2" type="ORF">Cgig2_023944</name>
</gene>
<feature type="compositionally biased region" description="Basic and acidic residues" evidence="1">
    <location>
        <begin position="44"/>
        <end position="65"/>
    </location>
</feature>